<evidence type="ECO:0000256" key="7">
    <source>
        <dbReference type="ARBA" id="ARBA00047326"/>
    </source>
</evidence>
<comment type="catalytic activity">
    <reaction evidence="7 8">
        <text>[[Fe-S] cluster scaffold protein carrying a second [4Fe-4S](2+) cluster] + N(6)-octanoyl-L-lysyl-[protein] + 2 oxidized [2Fe-2S]-[ferredoxin] + 2 S-adenosyl-L-methionine + 4 H(+) = [[Fe-S] cluster scaffold protein] + N(6)-[(R)-dihydrolipoyl]-L-lysyl-[protein] + 4 Fe(3+) + 2 hydrogen sulfide + 2 5'-deoxyadenosine + 2 L-methionine + 2 reduced [2Fe-2S]-[ferredoxin]</text>
        <dbReference type="Rhea" id="RHEA:16585"/>
        <dbReference type="Rhea" id="RHEA-COMP:9928"/>
        <dbReference type="Rhea" id="RHEA-COMP:10000"/>
        <dbReference type="Rhea" id="RHEA-COMP:10001"/>
        <dbReference type="Rhea" id="RHEA-COMP:10475"/>
        <dbReference type="Rhea" id="RHEA-COMP:14568"/>
        <dbReference type="Rhea" id="RHEA-COMP:14569"/>
        <dbReference type="ChEBI" id="CHEBI:15378"/>
        <dbReference type="ChEBI" id="CHEBI:17319"/>
        <dbReference type="ChEBI" id="CHEBI:29034"/>
        <dbReference type="ChEBI" id="CHEBI:29919"/>
        <dbReference type="ChEBI" id="CHEBI:33722"/>
        <dbReference type="ChEBI" id="CHEBI:33737"/>
        <dbReference type="ChEBI" id="CHEBI:33738"/>
        <dbReference type="ChEBI" id="CHEBI:57844"/>
        <dbReference type="ChEBI" id="CHEBI:59789"/>
        <dbReference type="ChEBI" id="CHEBI:78809"/>
        <dbReference type="ChEBI" id="CHEBI:83100"/>
        <dbReference type="EC" id="2.8.1.8"/>
    </reaction>
</comment>
<evidence type="ECO:0000313" key="10">
    <source>
        <dbReference type="EMBL" id="AIE99733.1"/>
    </source>
</evidence>
<dbReference type="InterPro" id="IPR006638">
    <property type="entry name" value="Elp3/MiaA/NifB-like_rSAM"/>
</dbReference>
<comment type="caution">
    <text evidence="8">Lacks conserved residue(s) required for the propagation of feature annotation.</text>
</comment>
<dbReference type="PANTHER" id="PTHR10949:SF0">
    <property type="entry name" value="LIPOYL SYNTHASE, MITOCHONDRIAL"/>
    <property type="match status" value="1"/>
</dbReference>
<dbReference type="InterPro" id="IPR003698">
    <property type="entry name" value="Lipoyl_synth"/>
</dbReference>
<keyword evidence="4 8" id="KW-0479">Metal-binding</keyword>
<proteinExistence type="inferred from homology"/>
<keyword evidence="8" id="KW-0963">Cytoplasm</keyword>
<comment type="function">
    <text evidence="8">Catalyzes the radical-mediated insertion of two sulfur atoms into the C-6 and C-8 positions of the octanoyl moiety bound to the lipoyl domains of lipoate-dependent enzymes, thereby converting the octanoylated domains into lipoylated derivatives.</text>
</comment>
<name>A0A075G810_9ARCH</name>
<organism evidence="10">
    <name type="scientific">uncultured marine thaumarchaeote KM3_115_G03</name>
    <dbReference type="NCBI Taxonomy" id="1455989"/>
    <lineage>
        <taxon>Archaea</taxon>
        <taxon>Nitrososphaerota</taxon>
        <taxon>environmental samples</taxon>
    </lineage>
</organism>
<feature type="binding site" evidence="8">
    <location>
        <position position="206"/>
    </location>
    <ligand>
        <name>[4Fe-4S] cluster</name>
        <dbReference type="ChEBI" id="CHEBI:49883"/>
        <label>1</label>
    </ligand>
</feature>
<comment type="subcellular location">
    <subcellularLocation>
        <location evidence="8">Cytoplasm</location>
    </subcellularLocation>
</comment>
<comment type="cofactor">
    <cofactor evidence="8">
        <name>[4Fe-4S] cluster</name>
        <dbReference type="ChEBI" id="CHEBI:49883"/>
    </cofactor>
    <text evidence="8">Binds 2 [4Fe-4S] clusters per subunit. One cluster is coordinated with 3 cysteines and an exchangeable S-adenosyl-L-methionine.</text>
</comment>
<evidence type="ECO:0000256" key="1">
    <source>
        <dbReference type="ARBA" id="ARBA00022485"/>
    </source>
</evidence>
<sequence>MSSGRPAPLDPDEPKRVAEAIKQWNLRYIVITSVCRDDLEDGGAAHFAKTIKSVKLSCPDTIVEPLIPDFNYDSNSIKKIIESEPEVVSHNIETVRRLSSKVRDSRATYDQSLSVLKKIKEINPKIYTKSSFMVGHGETKEEVIQTASDLKSANVDVITAGQYLQPSLNHLPVVEYVHPEKFASYQKIFEEMGFLHVVVGPFVRSSFQAADFIEKIKSVKISS</sequence>
<dbReference type="NCBIfam" id="NF009544">
    <property type="entry name" value="PRK12928.1"/>
    <property type="match status" value="1"/>
</dbReference>
<dbReference type="GO" id="GO:0046872">
    <property type="term" value="F:metal ion binding"/>
    <property type="evidence" value="ECO:0007669"/>
    <property type="project" value="UniProtKB-KW"/>
</dbReference>
<dbReference type="EC" id="2.8.1.8" evidence="8"/>
<keyword evidence="3 8" id="KW-0949">S-adenosyl-L-methionine</keyword>
<evidence type="ECO:0000259" key="9">
    <source>
        <dbReference type="PROSITE" id="PS51918"/>
    </source>
</evidence>
<dbReference type="PROSITE" id="PS51918">
    <property type="entry name" value="RADICAL_SAM"/>
    <property type="match status" value="1"/>
</dbReference>
<dbReference type="AlphaFoldDB" id="A0A075G810"/>
<dbReference type="GO" id="GO:0009249">
    <property type="term" value="P:protein lipoylation"/>
    <property type="evidence" value="ECO:0007669"/>
    <property type="project" value="UniProtKB-UniRule"/>
</dbReference>
<reference evidence="10" key="1">
    <citation type="journal article" date="2014" name="Genome Biol. Evol.">
        <title>Pangenome evidence for extensive interdomain horizontal transfer affecting lineage core and shell genes in uncultured planktonic thaumarchaeota and euryarchaeota.</title>
        <authorList>
            <person name="Deschamps P."/>
            <person name="Zivanovic Y."/>
            <person name="Moreira D."/>
            <person name="Rodriguez-Valera F."/>
            <person name="Lopez-Garcia P."/>
        </authorList>
    </citation>
    <scope>NUCLEOTIDE SEQUENCE</scope>
</reference>
<dbReference type="EMBL" id="KF900571">
    <property type="protein sequence ID" value="AIE99733.1"/>
    <property type="molecule type" value="Genomic_DNA"/>
</dbReference>
<evidence type="ECO:0000256" key="5">
    <source>
        <dbReference type="ARBA" id="ARBA00023004"/>
    </source>
</evidence>
<keyword evidence="6 8" id="KW-0411">Iron-sulfur</keyword>
<dbReference type="InterPro" id="IPR058240">
    <property type="entry name" value="rSAM_sf"/>
</dbReference>
<dbReference type="SUPFAM" id="SSF102114">
    <property type="entry name" value="Radical SAM enzymes"/>
    <property type="match status" value="1"/>
</dbReference>
<dbReference type="NCBIfam" id="NF004019">
    <property type="entry name" value="PRK05481.1"/>
    <property type="match status" value="1"/>
</dbReference>
<gene>
    <name evidence="8 10" type="primary">lipA</name>
</gene>
<feature type="domain" description="Radical SAM core" evidence="9">
    <location>
        <begin position="1"/>
        <end position="195"/>
    </location>
</feature>
<evidence type="ECO:0000256" key="8">
    <source>
        <dbReference type="HAMAP-Rule" id="MF_00206"/>
    </source>
</evidence>
<keyword evidence="1 8" id="KW-0004">4Fe-4S</keyword>
<dbReference type="InterPro" id="IPR007197">
    <property type="entry name" value="rSAM"/>
</dbReference>
<dbReference type="GO" id="GO:0051539">
    <property type="term" value="F:4 iron, 4 sulfur cluster binding"/>
    <property type="evidence" value="ECO:0007669"/>
    <property type="project" value="UniProtKB-UniRule"/>
</dbReference>
<comment type="pathway">
    <text evidence="8">Protein modification; protein lipoylation via endogenous pathway; protein N(6)-(lipoyl)lysine from octanoyl-[acyl-carrier-protein]: step 2/2.</text>
</comment>
<evidence type="ECO:0000256" key="3">
    <source>
        <dbReference type="ARBA" id="ARBA00022691"/>
    </source>
</evidence>
<evidence type="ECO:0000256" key="4">
    <source>
        <dbReference type="ARBA" id="ARBA00022723"/>
    </source>
</evidence>
<keyword evidence="2 8" id="KW-0808">Transferase</keyword>
<dbReference type="GO" id="GO:0005737">
    <property type="term" value="C:cytoplasm"/>
    <property type="evidence" value="ECO:0007669"/>
    <property type="project" value="UniProtKB-SubCell"/>
</dbReference>
<dbReference type="InterPro" id="IPR013785">
    <property type="entry name" value="Aldolase_TIM"/>
</dbReference>
<dbReference type="Pfam" id="PF04055">
    <property type="entry name" value="Radical_SAM"/>
    <property type="match status" value="1"/>
</dbReference>
<dbReference type="UniPathway" id="UPA00538">
    <property type="reaction ID" value="UER00593"/>
</dbReference>
<accession>A0A075G810</accession>
<dbReference type="PANTHER" id="PTHR10949">
    <property type="entry name" value="LIPOYL SYNTHASE"/>
    <property type="match status" value="1"/>
</dbReference>
<dbReference type="Gene3D" id="3.20.20.70">
    <property type="entry name" value="Aldolase class I"/>
    <property type="match status" value="1"/>
</dbReference>
<protein>
    <recommendedName>
        <fullName evidence="8">Lipoyl synthase</fullName>
        <ecNumber evidence="8">2.8.1.8</ecNumber>
    </recommendedName>
    <alternativeName>
        <fullName evidence="8">Lip-syn</fullName>
        <shortName evidence="8">LS</shortName>
    </alternativeName>
    <alternativeName>
        <fullName evidence="8">Lipoate synthase</fullName>
    </alternativeName>
    <alternativeName>
        <fullName evidence="8">Lipoic acid synthase</fullName>
    </alternativeName>
    <alternativeName>
        <fullName evidence="8">Sulfur insertion protein LipA</fullName>
    </alternativeName>
</protein>
<dbReference type="GO" id="GO:0016992">
    <property type="term" value="F:lipoate synthase activity"/>
    <property type="evidence" value="ECO:0007669"/>
    <property type="project" value="UniProtKB-UniRule"/>
</dbReference>
<comment type="similarity">
    <text evidence="8">Belongs to the radical SAM superfamily. Lipoyl synthase family.</text>
</comment>
<dbReference type="SMART" id="SM00729">
    <property type="entry name" value="Elp3"/>
    <property type="match status" value="1"/>
</dbReference>
<keyword evidence="5 8" id="KW-0408">Iron</keyword>
<evidence type="ECO:0000256" key="2">
    <source>
        <dbReference type="ARBA" id="ARBA00022679"/>
    </source>
</evidence>
<evidence type="ECO:0000256" key="6">
    <source>
        <dbReference type="ARBA" id="ARBA00023014"/>
    </source>
</evidence>
<dbReference type="HAMAP" id="MF_00206">
    <property type="entry name" value="Lipoyl_synth"/>
    <property type="match status" value="1"/>
</dbReference>